<evidence type="ECO:0000313" key="11">
    <source>
        <dbReference type="Proteomes" id="UP000283709"/>
    </source>
</evidence>
<dbReference type="Gene3D" id="1.10.3720.10">
    <property type="entry name" value="MetI-like"/>
    <property type="match status" value="1"/>
</dbReference>
<keyword evidence="2 8" id="KW-0813">Transport</keyword>
<feature type="transmembrane region" description="Helical" evidence="8">
    <location>
        <begin position="129"/>
        <end position="149"/>
    </location>
</feature>
<evidence type="ECO:0000256" key="8">
    <source>
        <dbReference type="RuleBase" id="RU363032"/>
    </source>
</evidence>
<comment type="subcellular location">
    <subcellularLocation>
        <location evidence="1">Cell inner membrane</location>
        <topology evidence="1">Multi-pass membrane protein</topology>
    </subcellularLocation>
    <subcellularLocation>
        <location evidence="8">Cell membrane</location>
        <topology evidence="8">Multi-pass membrane protein</topology>
    </subcellularLocation>
</comment>
<feature type="transmembrane region" description="Helical" evidence="8">
    <location>
        <begin position="12"/>
        <end position="37"/>
    </location>
</feature>
<protein>
    <submittedName>
        <fullName evidence="10">Polyamine ABC transporter permease</fullName>
    </submittedName>
</protein>
<dbReference type="Pfam" id="PF00528">
    <property type="entry name" value="BPD_transp_1"/>
    <property type="match status" value="1"/>
</dbReference>
<feature type="transmembrane region" description="Helical" evidence="8">
    <location>
        <begin position="57"/>
        <end position="84"/>
    </location>
</feature>
<comment type="similarity">
    <text evidence="8">Belongs to the binding-protein-dependent transport system permease family.</text>
</comment>
<dbReference type="SUPFAM" id="SSF161098">
    <property type="entry name" value="MetI-like"/>
    <property type="match status" value="1"/>
</dbReference>
<dbReference type="InterPro" id="IPR000515">
    <property type="entry name" value="MetI-like"/>
</dbReference>
<feature type="transmembrane region" description="Helical" evidence="8">
    <location>
        <begin position="230"/>
        <end position="253"/>
    </location>
</feature>
<evidence type="ECO:0000256" key="6">
    <source>
        <dbReference type="ARBA" id="ARBA00022989"/>
    </source>
</evidence>
<evidence type="ECO:0000259" key="9">
    <source>
        <dbReference type="PROSITE" id="PS50928"/>
    </source>
</evidence>
<evidence type="ECO:0000313" key="10">
    <source>
        <dbReference type="EMBL" id="RKF48356.1"/>
    </source>
</evidence>
<evidence type="ECO:0000256" key="1">
    <source>
        <dbReference type="ARBA" id="ARBA00004429"/>
    </source>
</evidence>
<dbReference type="InterPro" id="IPR035906">
    <property type="entry name" value="MetI-like_sf"/>
</dbReference>
<name>A0A420GT74_9BURK</name>
<evidence type="ECO:0000256" key="5">
    <source>
        <dbReference type="ARBA" id="ARBA00022692"/>
    </source>
</evidence>
<keyword evidence="6 8" id="KW-1133">Transmembrane helix</keyword>
<evidence type="ECO:0000256" key="7">
    <source>
        <dbReference type="ARBA" id="ARBA00023136"/>
    </source>
</evidence>
<keyword evidence="4" id="KW-0997">Cell inner membrane</keyword>
<keyword evidence="7 8" id="KW-0472">Membrane</keyword>
<dbReference type="CDD" id="cd06261">
    <property type="entry name" value="TM_PBP2"/>
    <property type="match status" value="1"/>
</dbReference>
<dbReference type="PROSITE" id="PS50928">
    <property type="entry name" value="ABC_TM1"/>
    <property type="match status" value="1"/>
</dbReference>
<organism evidence="10 11">
    <name type="scientific">Paraburkholderia fungorum</name>
    <dbReference type="NCBI Taxonomy" id="134537"/>
    <lineage>
        <taxon>Bacteria</taxon>
        <taxon>Pseudomonadati</taxon>
        <taxon>Pseudomonadota</taxon>
        <taxon>Betaproteobacteria</taxon>
        <taxon>Burkholderiales</taxon>
        <taxon>Burkholderiaceae</taxon>
        <taxon>Paraburkholderia</taxon>
    </lineage>
</organism>
<evidence type="ECO:0000256" key="3">
    <source>
        <dbReference type="ARBA" id="ARBA00022475"/>
    </source>
</evidence>
<feature type="transmembrane region" description="Helical" evidence="8">
    <location>
        <begin position="96"/>
        <end position="117"/>
    </location>
</feature>
<dbReference type="AlphaFoldDB" id="A0A420GT74"/>
<evidence type="ECO:0000256" key="4">
    <source>
        <dbReference type="ARBA" id="ARBA00022519"/>
    </source>
</evidence>
<sequence length="262" mass="28196">MIARMSIRVVSWVVLAYLVLPLVVILGSSVTASQFLAFPPRGLTLHWYQVMLSDPSYVAAFSTSTLLALAATAAALVLTVPAALAFARYPFPGKRALTVALMAPLVLPHIVLGAALLQFGGYFGLTRSFASLLIGHTVIVSPFVLRSVMSMMTPEQRALEEASYDLGANPWTTFFLVVLPRIRSGIVTGSIFAFISSWINVELSIFNTTADLNTIPVKLFNYVQYTIDPTIAAVSGATIVVAIVVITILDLTIGLDMLSDRS</sequence>
<dbReference type="GO" id="GO:0055085">
    <property type="term" value="P:transmembrane transport"/>
    <property type="evidence" value="ECO:0007669"/>
    <property type="project" value="InterPro"/>
</dbReference>
<accession>A0A420GT74</accession>
<dbReference type="RefSeq" id="WP_120344051.1">
    <property type="nucleotide sequence ID" value="NZ_MCAS01000008.1"/>
</dbReference>
<reference evidence="10 11" key="1">
    <citation type="submission" date="2016-07" db="EMBL/GenBank/DDBJ databases">
        <title>Genome analysis of Burkholderia fungorum ES3-20.</title>
        <authorList>
            <person name="Xu D."/>
            <person name="Yao R."/>
            <person name="Zheng S."/>
        </authorList>
    </citation>
    <scope>NUCLEOTIDE SEQUENCE [LARGE SCALE GENOMIC DNA]</scope>
    <source>
        <strain evidence="10 11">ES3-20</strain>
    </source>
</reference>
<keyword evidence="3" id="KW-1003">Cell membrane</keyword>
<keyword evidence="5 8" id="KW-0812">Transmembrane</keyword>
<gene>
    <name evidence="10" type="ORF">BCY88_21755</name>
</gene>
<dbReference type="PANTHER" id="PTHR43357">
    <property type="entry name" value="INNER MEMBRANE ABC TRANSPORTER PERMEASE PROTEIN YDCV"/>
    <property type="match status" value="1"/>
</dbReference>
<dbReference type="GO" id="GO:0005886">
    <property type="term" value="C:plasma membrane"/>
    <property type="evidence" value="ECO:0007669"/>
    <property type="project" value="UniProtKB-SubCell"/>
</dbReference>
<proteinExistence type="inferred from homology"/>
<dbReference type="Proteomes" id="UP000283709">
    <property type="component" value="Unassembled WGS sequence"/>
</dbReference>
<comment type="caution">
    <text evidence="10">The sequence shown here is derived from an EMBL/GenBank/DDBJ whole genome shotgun (WGS) entry which is preliminary data.</text>
</comment>
<dbReference type="OrthoDB" id="9178195at2"/>
<evidence type="ECO:0000256" key="2">
    <source>
        <dbReference type="ARBA" id="ARBA00022448"/>
    </source>
</evidence>
<dbReference type="EMBL" id="MCAS01000008">
    <property type="protein sequence ID" value="RKF48356.1"/>
    <property type="molecule type" value="Genomic_DNA"/>
</dbReference>
<feature type="domain" description="ABC transmembrane type-1" evidence="9">
    <location>
        <begin position="61"/>
        <end position="252"/>
    </location>
</feature>
<dbReference type="PANTHER" id="PTHR43357:SF4">
    <property type="entry name" value="INNER MEMBRANE ABC TRANSPORTER PERMEASE PROTEIN YDCV"/>
    <property type="match status" value="1"/>
</dbReference>